<proteinExistence type="predicted"/>
<evidence type="ECO:0000313" key="1">
    <source>
        <dbReference type="EMBL" id="KAI7735889.1"/>
    </source>
</evidence>
<reference evidence="1" key="1">
    <citation type="submission" date="2022-06" db="EMBL/GenBank/DDBJ databases">
        <title>Uncovering the hologenomic basis of an extraordinary plant invasion.</title>
        <authorList>
            <person name="Bieker V.C."/>
            <person name="Martin M.D."/>
            <person name="Gilbert T."/>
            <person name="Hodgins K."/>
            <person name="Battlay P."/>
            <person name="Petersen B."/>
            <person name="Wilson J."/>
        </authorList>
    </citation>
    <scope>NUCLEOTIDE SEQUENCE</scope>
    <source>
        <strain evidence="1">AA19_3_7</strain>
        <tissue evidence="1">Leaf</tissue>
    </source>
</reference>
<evidence type="ECO:0000313" key="2">
    <source>
        <dbReference type="Proteomes" id="UP001206925"/>
    </source>
</evidence>
<dbReference type="EMBL" id="JAMZMK010009423">
    <property type="protein sequence ID" value="KAI7735889.1"/>
    <property type="molecule type" value="Genomic_DNA"/>
</dbReference>
<dbReference type="AlphaFoldDB" id="A0AAD5C876"/>
<protein>
    <submittedName>
        <fullName evidence="1">Uncharacterized protein</fullName>
    </submittedName>
</protein>
<keyword evidence="2" id="KW-1185">Reference proteome</keyword>
<sequence>MTTAIAIKDVRREAKTKYVILESKEEGKLHEEFYSVYFYDPNLRFVESPALAPPQVQRNMAA</sequence>
<name>A0AAD5C876_AMBAR</name>
<organism evidence="1 2">
    <name type="scientific">Ambrosia artemisiifolia</name>
    <name type="common">Common ragweed</name>
    <dbReference type="NCBI Taxonomy" id="4212"/>
    <lineage>
        <taxon>Eukaryota</taxon>
        <taxon>Viridiplantae</taxon>
        <taxon>Streptophyta</taxon>
        <taxon>Embryophyta</taxon>
        <taxon>Tracheophyta</taxon>
        <taxon>Spermatophyta</taxon>
        <taxon>Magnoliopsida</taxon>
        <taxon>eudicotyledons</taxon>
        <taxon>Gunneridae</taxon>
        <taxon>Pentapetalae</taxon>
        <taxon>asterids</taxon>
        <taxon>campanulids</taxon>
        <taxon>Asterales</taxon>
        <taxon>Asteraceae</taxon>
        <taxon>Asteroideae</taxon>
        <taxon>Heliantheae alliance</taxon>
        <taxon>Heliantheae</taxon>
        <taxon>Ambrosia</taxon>
    </lineage>
</organism>
<dbReference type="Proteomes" id="UP001206925">
    <property type="component" value="Unassembled WGS sequence"/>
</dbReference>
<accession>A0AAD5C876</accession>
<gene>
    <name evidence="1" type="ORF">M8C21_018956</name>
</gene>
<comment type="caution">
    <text evidence="1">The sequence shown here is derived from an EMBL/GenBank/DDBJ whole genome shotgun (WGS) entry which is preliminary data.</text>
</comment>